<proteinExistence type="predicted"/>
<dbReference type="SMART" id="SM00829">
    <property type="entry name" value="PKS_ER"/>
    <property type="match status" value="1"/>
</dbReference>
<dbReference type="Gene3D" id="3.40.50.720">
    <property type="entry name" value="NAD(P)-binding Rossmann-like Domain"/>
    <property type="match status" value="1"/>
</dbReference>
<dbReference type="InterPro" id="IPR002364">
    <property type="entry name" value="Quin_OxRdtase/zeta-crystal_CS"/>
</dbReference>
<evidence type="ECO:0000259" key="1">
    <source>
        <dbReference type="SMART" id="SM00829"/>
    </source>
</evidence>
<reference evidence="2 3" key="1">
    <citation type="submission" date="2018-02" db="EMBL/GenBank/DDBJ databases">
        <title>Draft genome sequences of Elsinoe sp., causing black scab on jojoba.</title>
        <authorList>
            <person name="Stodart B."/>
            <person name="Jeffress S."/>
            <person name="Ash G."/>
            <person name="Arun Chinnappa K."/>
        </authorList>
    </citation>
    <scope>NUCLEOTIDE SEQUENCE [LARGE SCALE GENOMIC DNA]</scope>
    <source>
        <strain evidence="2 3">Hillstone_2</strain>
    </source>
</reference>
<dbReference type="InterPro" id="IPR013154">
    <property type="entry name" value="ADH-like_N"/>
</dbReference>
<dbReference type="Proteomes" id="UP000308133">
    <property type="component" value="Unassembled WGS sequence"/>
</dbReference>
<sequence>MAPSNPSTMRAWQYTSTPGGLERNLSLNTSVPYPFTSPSPNELIIQVHATALNPADYKLAEAPLIPLIFPRKPASPSMDFSGVVHAAGATSGLSPGDRVAGRIPPTQYGALSEYVKADRGAVARLPDAVGFVDGACLGTAGMTALQSLEGLREGDLVLVNGGSGGVGTYAVQIAKLLGARVTATCSGANVSLVRELGAGEVVDYKGRDVGEVARTGEWDLVVDLVGKPFGLHKACDGGMKRGGRFVQVGAGVDFWSLVDVMRSALLPGVLGGAKTKWKFLMVGNKREDIERLVEWTAQGKLKTVVDTVFAYEDAPKAFEKLKTGRARGKIVVSNSDR</sequence>
<dbReference type="SUPFAM" id="SSF51735">
    <property type="entry name" value="NAD(P)-binding Rossmann-fold domains"/>
    <property type="match status" value="1"/>
</dbReference>
<dbReference type="SUPFAM" id="SSF50129">
    <property type="entry name" value="GroES-like"/>
    <property type="match status" value="1"/>
</dbReference>
<feature type="domain" description="Enoyl reductase (ER)" evidence="1">
    <location>
        <begin position="20"/>
        <end position="332"/>
    </location>
</feature>
<gene>
    <name evidence="2" type="ORF">C1H76_3223</name>
</gene>
<dbReference type="InterPro" id="IPR036291">
    <property type="entry name" value="NAD(P)-bd_dom_sf"/>
</dbReference>
<accession>A0A4U7B8W4</accession>
<dbReference type="PANTHER" id="PTHR44013:SF1">
    <property type="entry name" value="ZINC-TYPE ALCOHOL DEHYDROGENASE-LIKE PROTEIN C16A3.02C"/>
    <property type="match status" value="1"/>
</dbReference>
<dbReference type="GO" id="GO:0008270">
    <property type="term" value="F:zinc ion binding"/>
    <property type="evidence" value="ECO:0007669"/>
    <property type="project" value="InterPro"/>
</dbReference>
<dbReference type="PANTHER" id="PTHR44013">
    <property type="entry name" value="ZINC-TYPE ALCOHOL DEHYDROGENASE-LIKE PROTEIN C16A3.02C"/>
    <property type="match status" value="1"/>
</dbReference>
<dbReference type="EMBL" id="PTQR01000039">
    <property type="protein sequence ID" value="TKX24614.1"/>
    <property type="molecule type" value="Genomic_DNA"/>
</dbReference>
<evidence type="ECO:0000313" key="3">
    <source>
        <dbReference type="Proteomes" id="UP000308133"/>
    </source>
</evidence>
<dbReference type="InterPro" id="IPR011032">
    <property type="entry name" value="GroES-like_sf"/>
</dbReference>
<dbReference type="PROSITE" id="PS01162">
    <property type="entry name" value="QOR_ZETA_CRYSTAL"/>
    <property type="match status" value="1"/>
</dbReference>
<dbReference type="GO" id="GO:0016491">
    <property type="term" value="F:oxidoreductase activity"/>
    <property type="evidence" value="ECO:0007669"/>
    <property type="project" value="InterPro"/>
</dbReference>
<comment type="caution">
    <text evidence="2">The sequence shown here is derived from an EMBL/GenBank/DDBJ whole genome shotgun (WGS) entry which is preliminary data.</text>
</comment>
<dbReference type="InterPro" id="IPR020843">
    <property type="entry name" value="ER"/>
</dbReference>
<dbReference type="InterPro" id="IPR052733">
    <property type="entry name" value="Chloroplast_QOR"/>
</dbReference>
<name>A0A4U7B8W4_9PEZI</name>
<organism evidence="2 3">
    <name type="scientific">Elsinoe australis</name>
    <dbReference type="NCBI Taxonomy" id="40998"/>
    <lineage>
        <taxon>Eukaryota</taxon>
        <taxon>Fungi</taxon>
        <taxon>Dikarya</taxon>
        <taxon>Ascomycota</taxon>
        <taxon>Pezizomycotina</taxon>
        <taxon>Dothideomycetes</taxon>
        <taxon>Dothideomycetidae</taxon>
        <taxon>Myriangiales</taxon>
        <taxon>Elsinoaceae</taxon>
        <taxon>Elsinoe</taxon>
    </lineage>
</organism>
<protein>
    <submittedName>
        <fullName evidence="2">Zinc-type alcohol dehydrogenase-like protein 1</fullName>
    </submittedName>
</protein>
<dbReference type="Pfam" id="PF08240">
    <property type="entry name" value="ADH_N"/>
    <property type="match status" value="1"/>
</dbReference>
<dbReference type="Pfam" id="PF13602">
    <property type="entry name" value="ADH_zinc_N_2"/>
    <property type="match status" value="1"/>
</dbReference>
<dbReference type="Gene3D" id="3.90.180.10">
    <property type="entry name" value="Medium-chain alcohol dehydrogenases, catalytic domain"/>
    <property type="match status" value="1"/>
</dbReference>
<evidence type="ECO:0000313" key="2">
    <source>
        <dbReference type="EMBL" id="TKX24614.1"/>
    </source>
</evidence>
<dbReference type="CDD" id="cd08267">
    <property type="entry name" value="MDR1"/>
    <property type="match status" value="1"/>
</dbReference>
<dbReference type="AlphaFoldDB" id="A0A4U7B8W4"/>